<dbReference type="GO" id="GO:0046872">
    <property type="term" value="F:metal ion binding"/>
    <property type="evidence" value="ECO:0007669"/>
    <property type="project" value="InterPro"/>
</dbReference>
<proteinExistence type="predicted"/>
<name>A0A8T3VAR1_9EURY</name>
<organism evidence="1 2">
    <name type="scientific">Methanobrevibacter thaueri</name>
    <dbReference type="NCBI Taxonomy" id="190975"/>
    <lineage>
        <taxon>Archaea</taxon>
        <taxon>Methanobacteriati</taxon>
        <taxon>Methanobacteriota</taxon>
        <taxon>Methanomada group</taxon>
        <taxon>Methanobacteria</taxon>
        <taxon>Methanobacteriales</taxon>
        <taxon>Methanobacteriaceae</taxon>
        <taxon>Methanobrevibacter</taxon>
    </lineage>
</organism>
<dbReference type="Gene3D" id="3.40.720.10">
    <property type="entry name" value="Alkaline Phosphatase, subunit A"/>
    <property type="match status" value="1"/>
</dbReference>
<comment type="caution">
    <text evidence="1">The sequence shown here is derived from an EMBL/GenBank/DDBJ whole genome shotgun (WGS) entry which is preliminary data.</text>
</comment>
<dbReference type="InterPro" id="IPR004456">
    <property type="entry name" value="Pglycerate_mutase_ApgM"/>
</dbReference>
<dbReference type="InterPro" id="IPR017850">
    <property type="entry name" value="Alkaline_phosphatase_core_sf"/>
</dbReference>
<dbReference type="SUPFAM" id="SSF53649">
    <property type="entry name" value="Alkaline phosphatase-like"/>
    <property type="match status" value="1"/>
</dbReference>
<dbReference type="EMBL" id="SUTK01000023">
    <property type="protein sequence ID" value="MBE6501950.1"/>
    <property type="molecule type" value="Genomic_DNA"/>
</dbReference>
<reference evidence="1" key="1">
    <citation type="submission" date="2019-04" db="EMBL/GenBank/DDBJ databases">
        <title>Evolution of Biomass-Degrading Anaerobic Consortia Revealed by Metagenomics.</title>
        <authorList>
            <person name="Peng X."/>
        </authorList>
    </citation>
    <scope>NUCLEOTIDE SEQUENCE</scope>
    <source>
        <strain evidence="1">SIG18</strain>
    </source>
</reference>
<evidence type="ECO:0000313" key="1">
    <source>
        <dbReference type="EMBL" id="MBE6501950.1"/>
    </source>
</evidence>
<gene>
    <name evidence="1" type="ORF">E7Z79_05855</name>
</gene>
<dbReference type="GO" id="GO:0004619">
    <property type="term" value="F:phosphoglycerate mutase activity"/>
    <property type="evidence" value="ECO:0007669"/>
    <property type="project" value="UniProtKB-EC"/>
</dbReference>
<dbReference type="Pfam" id="PF10143">
    <property type="entry name" value="PhosphMutase"/>
    <property type="match status" value="1"/>
</dbReference>
<sequence>MKYVIFIPDGSSDYPVDELDGKTPLMVANTPNIDKLAKKGFGGFTNNVPEQYTPGSDVANMSIFGFNPADYYTGRGPLEAGSEGIPTKPEDVIFRCNTIFSESDAMDDFNAGHI</sequence>
<feature type="non-terminal residue" evidence="1">
    <location>
        <position position="114"/>
    </location>
</feature>
<accession>A0A8T3VAR1</accession>
<evidence type="ECO:0000313" key="2">
    <source>
        <dbReference type="Proteomes" id="UP000783037"/>
    </source>
</evidence>
<dbReference type="Proteomes" id="UP000783037">
    <property type="component" value="Unassembled WGS sequence"/>
</dbReference>
<dbReference type="AlphaFoldDB" id="A0A8T3VAR1"/>
<dbReference type="PANTHER" id="PTHR31209">
    <property type="entry name" value="COFACTOR-INDEPENDENT PHOSPHOGLYCERATE MUTASE"/>
    <property type="match status" value="1"/>
</dbReference>
<dbReference type="GO" id="GO:0006096">
    <property type="term" value="P:glycolytic process"/>
    <property type="evidence" value="ECO:0007669"/>
    <property type="project" value="UniProtKB-KW"/>
</dbReference>
<protein>
    <submittedName>
        <fullName evidence="1">Phosphoglycerate mutase</fullName>
    </submittedName>
</protein>
<dbReference type="PANTHER" id="PTHR31209:SF4">
    <property type="entry name" value="2,3-BISPHOSPHOGLYCERATE-INDEPENDENT PHOSPHOGLYCERATE MUTASE"/>
    <property type="match status" value="1"/>
</dbReference>